<dbReference type="Pfam" id="PF06961">
    <property type="entry name" value="DUF1294"/>
    <property type="match status" value="1"/>
</dbReference>
<protein>
    <submittedName>
        <fullName evidence="2">DUF1294 domain-containing protein</fullName>
    </submittedName>
</protein>
<comment type="caution">
    <text evidence="2">The sequence shown here is derived from an EMBL/GenBank/DDBJ whole genome shotgun (WGS) entry which is preliminary data.</text>
</comment>
<evidence type="ECO:0000313" key="2">
    <source>
        <dbReference type="EMBL" id="MEA5441595.1"/>
    </source>
</evidence>
<feature type="transmembrane region" description="Helical" evidence="1">
    <location>
        <begin position="87"/>
        <end position="107"/>
    </location>
</feature>
<keyword evidence="1" id="KW-0472">Membrane</keyword>
<dbReference type="Proteomes" id="UP001302329">
    <property type="component" value="Unassembled WGS sequence"/>
</dbReference>
<dbReference type="EMBL" id="JAYGHY010000006">
    <property type="protein sequence ID" value="MEA5441595.1"/>
    <property type="molecule type" value="Genomic_DNA"/>
</dbReference>
<feature type="transmembrane region" description="Helical" evidence="1">
    <location>
        <begin position="56"/>
        <end position="75"/>
    </location>
</feature>
<keyword evidence="1" id="KW-0812">Transmembrane</keyword>
<proteinExistence type="predicted"/>
<gene>
    <name evidence="2" type="ORF">VB739_03410</name>
</gene>
<dbReference type="RefSeq" id="WP_323355720.1">
    <property type="nucleotide sequence ID" value="NZ_JAYGHY010000006.1"/>
</dbReference>
<organism evidence="2 3">
    <name type="scientific">Cyanobium gracile UHCC 0281</name>
    <dbReference type="NCBI Taxonomy" id="3110309"/>
    <lineage>
        <taxon>Bacteria</taxon>
        <taxon>Bacillati</taxon>
        <taxon>Cyanobacteriota</taxon>
        <taxon>Cyanophyceae</taxon>
        <taxon>Synechococcales</taxon>
        <taxon>Prochlorococcaceae</taxon>
        <taxon>Cyanobium</taxon>
    </lineage>
</organism>
<evidence type="ECO:0000256" key="1">
    <source>
        <dbReference type="SAM" id="Phobius"/>
    </source>
</evidence>
<sequence length="110" mass="12363">MIPAFAAVWLYVASRWPVRPELLAVYIGLSVMTFLSYAFDKSAAIHGRWRTPEKTLHLLGLAGGWPGALLAQQLLRHKCSKPSFIASFWITVVVNVAAFVIWHSGWLQKQ</sequence>
<accession>A0ABU5SSX1</accession>
<feature type="transmembrane region" description="Helical" evidence="1">
    <location>
        <begin position="25"/>
        <end position="44"/>
    </location>
</feature>
<reference evidence="2 3" key="1">
    <citation type="submission" date="2023-12" db="EMBL/GenBank/DDBJ databases">
        <title>Baltic Sea Cyanobacteria.</title>
        <authorList>
            <person name="Delbaje E."/>
            <person name="Fewer D.P."/>
            <person name="Shishido T.K."/>
        </authorList>
    </citation>
    <scope>NUCLEOTIDE SEQUENCE [LARGE SCALE GENOMIC DNA]</scope>
    <source>
        <strain evidence="2 3">UHCC 0281</strain>
    </source>
</reference>
<evidence type="ECO:0000313" key="3">
    <source>
        <dbReference type="Proteomes" id="UP001302329"/>
    </source>
</evidence>
<keyword evidence="1" id="KW-1133">Transmembrane helix</keyword>
<dbReference type="InterPro" id="IPR010718">
    <property type="entry name" value="DUF1294"/>
</dbReference>
<name>A0ABU5SSX1_9CYAN</name>
<keyword evidence="3" id="KW-1185">Reference proteome</keyword>